<dbReference type="AlphaFoldDB" id="A0AAI8Q9M7"/>
<dbReference type="Proteomes" id="UP000007886">
    <property type="component" value="Chromosome"/>
</dbReference>
<gene>
    <name evidence="1" type="ORF">S23_01650</name>
</gene>
<dbReference type="KEGG" id="brs:S23_01650"/>
<dbReference type="EMBL" id="AP012279">
    <property type="protein sequence ID" value="BAL73391.1"/>
    <property type="molecule type" value="Genomic_DNA"/>
</dbReference>
<reference evidence="1 2" key="1">
    <citation type="journal article" date="2012" name="Microbes Environ.">
        <title>Complete genome sequence of Bradyrhizobium sp. S23321: insights into symbiosis evolution in soil oligotrophs.</title>
        <authorList>
            <person name="Okubo T."/>
            <person name="Tsukui T."/>
            <person name="Maita H."/>
            <person name="Okamoto S."/>
            <person name="Oshima K."/>
            <person name="Fujisawa T."/>
            <person name="Saito A."/>
            <person name="Futamata H."/>
            <person name="Hattori R."/>
            <person name="Shimomura Y."/>
            <person name="Haruta S."/>
            <person name="Morimoto S."/>
            <person name="Wang Y."/>
            <person name="Sakai Y."/>
            <person name="Hattori M."/>
            <person name="Aizawa S."/>
            <person name="Nagashima K.V.P."/>
            <person name="Masuda S."/>
            <person name="Hattori T."/>
            <person name="Yamashita A."/>
            <person name="Bao Z."/>
            <person name="Hayatsu M."/>
            <person name="Kajiya-Kanegae H."/>
            <person name="Yoshinaga I."/>
            <person name="Sakamoto K."/>
            <person name="Toyota K."/>
            <person name="Nakao M."/>
            <person name="Kohara M."/>
            <person name="Anda M."/>
            <person name="Niwa R."/>
            <person name="Jung-Hwan P."/>
            <person name="Sameshima-Saito R."/>
            <person name="Tokuda S."/>
            <person name="Yamamoto S."/>
            <person name="Yamamoto S."/>
            <person name="Yokoyama T."/>
            <person name="Akutsu T."/>
            <person name="Nakamura Y."/>
            <person name="Nakahira-Yanaka Y."/>
            <person name="Takada Hoshino Y."/>
            <person name="Hirakawa H."/>
            <person name="Mitsui H."/>
            <person name="Terasawa K."/>
            <person name="Itakura M."/>
            <person name="Sato S."/>
            <person name="Ikeda-Ohtsubo W."/>
            <person name="Sakakura N."/>
            <person name="Kaminuma E."/>
            <person name="Minamisawa K."/>
        </authorList>
    </citation>
    <scope>NUCLEOTIDE SEQUENCE [LARGE SCALE GENOMIC DNA]</scope>
    <source>
        <strain evidence="1 2">S23321</strain>
    </source>
</reference>
<evidence type="ECO:0000313" key="2">
    <source>
        <dbReference type="Proteomes" id="UP000007886"/>
    </source>
</evidence>
<dbReference type="InterPro" id="IPR024524">
    <property type="entry name" value="DUF3800"/>
</dbReference>
<evidence type="ECO:0008006" key="3">
    <source>
        <dbReference type="Google" id="ProtNLM"/>
    </source>
</evidence>
<protein>
    <recommendedName>
        <fullName evidence="3">DUF3800 domain-containing protein</fullName>
    </recommendedName>
</protein>
<evidence type="ECO:0000313" key="1">
    <source>
        <dbReference type="EMBL" id="BAL73391.1"/>
    </source>
</evidence>
<keyword evidence="2" id="KW-1185">Reference proteome</keyword>
<dbReference type="Pfam" id="PF12686">
    <property type="entry name" value="DUF3800"/>
    <property type="match status" value="1"/>
</dbReference>
<organism evidence="1 2">
    <name type="scientific">Bradyrhizobium cosmicum</name>
    <dbReference type="NCBI Taxonomy" id="1404864"/>
    <lineage>
        <taxon>Bacteria</taxon>
        <taxon>Pseudomonadati</taxon>
        <taxon>Pseudomonadota</taxon>
        <taxon>Alphaproteobacteria</taxon>
        <taxon>Hyphomicrobiales</taxon>
        <taxon>Nitrobacteraceae</taxon>
        <taxon>Bradyrhizobium</taxon>
    </lineage>
</organism>
<dbReference type="RefSeq" id="WP_014438805.1">
    <property type="nucleotide sequence ID" value="NC_017082.1"/>
</dbReference>
<name>A0AAI8Q9M7_9BRAD</name>
<accession>A0AAI8Q9M7</accession>
<proteinExistence type="predicted"/>
<sequence length="259" mass="29913">MQPELMYLIYIDESGDPGLNNSPTRYFVLSGLVIHETKWRDTLNKLINFRLGIRSTFGLLLKEEIHAGAMLTHPGTLVRIRKNDRLTIIRHLLDEIAAIADFRIVSVKIDKQGKAPPYDVFENAWRVLIQRIENTLNHNNFPGCQAADHGIIFCDETDAAKLRKLYRKMRVFNPIPNDQHHGSGYRQMPLTRIIEDPSVRDSEHSYFIQAADAVAWACYQRYAPSQYVRQKGARNYFNRLDPVLLKVATRRNQLAIVEL</sequence>